<dbReference type="GeneID" id="54590166"/>
<dbReference type="EMBL" id="CP045488">
    <property type="protein sequence ID" value="QFU81083.1"/>
    <property type="molecule type" value="Genomic_DNA"/>
</dbReference>
<dbReference type="RefSeq" id="WP_152938470.1">
    <property type="nucleotide sequence ID" value="NZ_CP045488.1"/>
</dbReference>
<gene>
    <name evidence="2" type="ORF">GCU68_00180</name>
</gene>
<reference evidence="2 3" key="1">
    <citation type="journal article" date="2007" name="Int. J. Syst. Evol. Microbiol.">
        <title>Natronorubrum sulfidifaciens sp. nov., an extremely haloalkaliphilic archaeon isolated from Aiding salt lake in Xin-Jiang, China.</title>
        <authorList>
            <person name="Cui H.L."/>
            <person name="Tohty D."/>
            <person name="Liu H.C."/>
            <person name="Liu S.J."/>
            <person name="Oren A."/>
            <person name="Zhou P.J."/>
        </authorList>
    </citation>
    <scope>NUCLEOTIDE SEQUENCE [LARGE SCALE GENOMIC DNA]</scope>
    <source>
        <strain evidence="2 3">7-3</strain>
    </source>
</reference>
<sequence>MFAADPTRAFDDIRLVFGGVVLCSLLGTTGLYFIELPIQVSGVAFVVLLLGLMGCAWPLFRNAQPRHNRTERN</sequence>
<dbReference type="AlphaFoldDB" id="A0A5P9NYW3"/>
<feature type="transmembrane region" description="Helical" evidence="1">
    <location>
        <begin position="40"/>
        <end position="60"/>
    </location>
</feature>
<evidence type="ECO:0000313" key="2">
    <source>
        <dbReference type="EMBL" id="QFU81083.1"/>
    </source>
</evidence>
<protein>
    <submittedName>
        <fullName evidence="2">Uncharacterized protein</fullName>
    </submittedName>
</protein>
<dbReference type="KEGG" id="nas:GCU68_00180"/>
<name>A0A5P9NYW3_9EURY</name>
<keyword evidence="3" id="KW-1185">Reference proteome</keyword>
<accession>A0A5P9NYW3</accession>
<dbReference type="Proteomes" id="UP000326170">
    <property type="component" value="Chromosome"/>
</dbReference>
<organism evidence="2 3">
    <name type="scientific">Natronorubrum aibiense</name>
    <dbReference type="NCBI Taxonomy" id="348826"/>
    <lineage>
        <taxon>Archaea</taxon>
        <taxon>Methanobacteriati</taxon>
        <taxon>Methanobacteriota</taxon>
        <taxon>Stenosarchaea group</taxon>
        <taxon>Halobacteria</taxon>
        <taxon>Halobacteriales</taxon>
        <taxon>Natrialbaceae</taxon>
        <taxon>Natronorubrum</taxon>
    </lineage>
</organism>
<keyword evidence="1" id="KW-0472">Membrane</keyword>
<proteinExistence type="predicted"/>
<evidence type="ECO:0000256" key="1">
    <source>
        <dbReference type="SAM" id="Phobius"/>
    </source>
</evidence>
<evidence type="ECO:0000313" key="3">
    <source>
        <dbReference type="Proteomes" id="UP000326170"/>
    </source>
</evidence>
<keyword evidence="1" id="KW-0812">Transmembrane</keyword>
<keyword evidence="1" id="KW-1133">Transmembrane helix</keyword>
<feature type="transmembrane region" description="Helical" evidence="1">
    <location>
        <begin position="12"/>
        <end position="34"/>
    </location>
</feature>